<sequence>MPSNTSMTPSPKQRNRFISTIRRTLKTRTLSASPTTPPSGKPTLDSRDSHSSSPTSSGSSDLSTPSPSTRSPQPTAQQRRYAAVFSKITFSTAEFIEDRYIYSHSPEKTEAPLTPAPEELVPGPSFFAIPSTRQPSVIDQPDIRLDQTSNPTEHRISFLGLSGLPSSTAPLRSCFQEVFDLIDAGLAGDPFDLIGADISDDSFDLPGTERSDESFDFPGDSTLDDSLDLTGAGSLEQSFHHPEASRSKEAIVPPVASTPQESPDLHLPSVPEEPLDLLRVGSTEECLDFHAPARTDEHDASPEPKLPEETSVDDSIQCFLHSLSASLRNDPTEFSPRISEWDQESANDFAWLHLDDEPELDAHNPLSEYTLTHSRSSEYLTQLPRFLKRSTARAKRLPPKQQI</sequence>
<dbReference type="EMBL" id="CP110425">
    <property type="protein sequence ID" value="WAQ84882.1"/>
    <property type="molecule type" value="Genomic_DNA"/>
</dbReference>
<feature type="region of interest" description="Disordered" evidence="1">
    <location>
        <begin position="1"/>
        <end position="80"/>
    </location>
</feature>
<evidence type="ECO:0000313" key="2">
    <source>
        <dbReference type="EMBL" id="WAQ84882.1"/>
    </source>
</evidence>
<gene>
    <name evidence="2" type="ORF">PtA15_5A455</name>
</gene>
<accession>A0ABY7CQ43</accession>
<evidence type="ECO:0000313" key="3">
    <source>
        <dbReference type="Proteomes" id="UP001164743"/>
    </source>
</evidence>
<organism evidence="2 3">
    <name type="scientific">Puccinia triticina</name>
    <dbReference type="NCBI Taxonomy" id="208348"/>
    <lineage>
        <taxon>Eukaryota</taxon>
        <taxon>Fungi</taxon>
        <taxon>Dikarya</taxon>
        <taxon>Basidiomycota</taxon>
        <taxon>Pucciniomycotina</taxon>
        <taxon>Pucciniomycetes</taxon>
        <taxon>Pucciniales</taxon>
        <taxon>Pucciniaceae</taxon>
        <taxon>Puccinia</taxon>
    </lineage>
</organism>
<evidence type="ECO:0008006" key="4">
    <source>
        <dbReference type="Google" id="ProtNLM"/>
    </source>
</evidence>
<protein>
    <recommendedName>
        <fullName evidence="4">AGC-kinase C-terminal domain-containing protein</fullName>
    </recommendedName>
</protein>
<feature type="region of interest" description="Disordered" evidence="1">
    <location>
        <begin position="107"/>
        <end position="149"/>
    </location>
</feature>
<reference evidence="2" key="1">
    <citation type="submission" date="2022-10" db="EMBL/GenBank/DDBJ databases">
        <title>Puccinia triticina Genome sequencing and assembly.</title>
        <authorList>
            <person name="Li C."/>
        </authorList>
    </citation>
    <scope>NUCLEOTIDE SEQUENCE</scope>
    <source>
        <strain evidence="2">Pt15</strain>
    </source>
</reference>
<feature type="region of interest" description="Disordered" evidence="1">
    <location>
        <begin position="203"/>
        <end position="233"/>
    </location>
</feature>
<proteinExistence type="predicted"/>
<evidence type="ECO:0000256" key="1">
    <source>
        <dbReference type="SAM" id="MobiDB-lite"/>
    </source>
</evidence>
<keyword evidence="3" id="KW-1185">Reference proteome</keyword>
<name>A0ABY7CQ43_9BASI</name>
<dbReference type="GeneID" id="77810113"/>
<dbReference type="RefSeq" id="XP_053020437.1">
    <property type="nucleotide sequence ID" value="XM_053169218.1"/>
</dbReference>
<dbReference type="Proteomes" id="UP001164743">
    <property type="component" value="Chromosome 5A"/>
</dbReference>
<feature type="compositionally biased region" description="Polar residues" evidence="1">
    <location>
        <begin position="1"/>
        <end position="34"/>
    </location>
</feature>
<feature type="compositionally biased region" description="Basic and acidic residues" evidence="1">
    <location>
        <begin position="292"/>
        <end position="308"/>
    </location>
</feature>
<feature type="compositionally biased region" description="Low complexity" evidence="1">
    <location>
        <begin position="51"/>
        <end position="75"/>
    </location>
</feature>
<feature type="region of interest" description="Disordered" evidence="1">
    <location>
        <begin position="292"/>
        <end position="313"/>
    </location>
</feature>